<comment type="caution">
    <text evidence="7">The sequence shown here is derived from an EMBL/GenBank/DDBJ whole genome shotgun (WGS) entry which is preliminary data.</text>
</comment>
<keyword evidence="3 6" id="KW-0812">Transmembrane</keyword>
<organism evidence="7">
    <name type="scientific">marine sediment metagenome</name>
    <dbReference type="NCBI Taxonomy" id="412755"/>
    <lineage>
        <taxon>unclassified sequences</taxon>
        <taxon>metagenomes</taxon>
        <taxon>ecological metagenomes</taxon>
    </lineage>
</organism>
<name>X1CAR7_9ZZZZ</name>
<feature type="non-terminal residue" evidence="7">
    <location>
        <position position="184"/>
    </location>
</feature>
<evidence type="ECO:0000313" key="7">
    <source>
        <dbReference type="EMBL" id="GAG90342.1"/>
    </source>
</evidence>
<feature type="transmembrane region" description="Helical" evidence="6">
    <location>
        <begin position="113"/>
        <end position="132"/>
    </location>
</feature>
<protein>
    <recommendedName>
        <fullName evidence="8">Polysaccharide biosynthesis protein C-terminal domain-containing protein</fullName>
    </recommendedName>
</protein>
<evidence type="ECO:0000256" key="6">
    <source>
        <dbReference type="SAM" id="Phobius"/>
    </source>
</evidence>
<proteinExistence type="predicted"/>
<dbReference type="GO" id="GO:0042910">
    <property type="term" value="F:xenobiotic transmembrane transporter activity"/>
    <property type="evidence" value="ECO:0007669"/>
    <property type="project" value="InterPro"/>
</dbReference>
<dbReference type="InterPro" id="IPR002528">
    <property type="entry name" value="MATE_fam"/>
</dbReference>
<feature type="transmembrane region" description="Helical" evidence="6">
    <location>
        <begin position="72"/>
        <end position="93"/>
    </location>
</feature>
<evidence type="ECO:0008006" key="8">
    <source>
        <dbReference type="Google" id="ProtNLM"/>
    </source>
</evidence>
<evidence type="ECO:0000256" key="3">
    <source>
        <dbReference type="ARBA" id="ARBA00022692"/>
    </source>
</evidence>
<evidence type="ECO:0000256" key="2">
    <source>
        <dbReference type="ARBA" id="ARBA00022475"/>
    </source>
</evidence>
<evidence type="ECO:0000256" key="1">
    <source>
        <dbReference type="ARBA" id="ARBA00004651"/>
    </source>
</evidence>
<keyword evidence="2" id="KW-1003">Cell membrane</keyword>
<gene>
    <name evidence="7" type="ORF">S01H4_50095</name>
</gene>
<comment type="subcellular location">
    <subcellularLocation>
        <location evidence="1">Cell membrane</location>
        <topology evidence="1">Multi-pass membrane protein</topology>
    </subcellularLocation>
</comment>
<evidence type="ECO:0000256" key="4">
    <source>
        <dbReference type="ARBA" id="ARBA00022989"/>
    </source>
</evidence>
<feature type="transmembrane region" description="Helical" evidence="6">
    <location>
        <begin position="23"/>
        <end position="44"/>
    </location>
</feature>
<reference evidence="7" key="1">
    <citation type="journal article" date="2014" name="Front. Microbiol.">
        <title>High frequency of phylogenetically diverse reductive dehalogenase-homologous genes in deep subseafloor sedimentary metagenomes.</title>
        <authorList>
            <person name="Kawai M."/>
            <person name="Futagami T."/>
            <person name="Toyoda A."/>
            <person name="Takaki Y."/>
            <person name="Nishi S."/>
            <person name="Hori S."/>
            <person name="Arai W."/>
            <person name="Tsubouchi T."/>
            <person name="Morono Y."/>
            <person name="Uchiyama I."/>
            <person name="Ito T."/>
            <person name="Fujiyama A."/>
            <person name="Inagaki F."/>
            <person name="Takami H."/>
        </authorList>
    </citation>
    <scope>NUCLEOTIDE SEQUENCE</scope>
    <source>
        <strain evidence="7">Expedition CK06-06</strain>
    </source>
</reference>
<dbReference type="EMBL" id="BART01028405">
    <property type="protein sequence ID" value="GAG90342.1"/>
    <property type="molecule type" value="Genomic_DNA"/>
</dbReference>
<dbReference type="GO" id="GO:0005886">
    <property type="term" value="C:plasma membrane"/>
    <property type="evidence" value="ECO:0007669"/>
    <property type="project" value="UniProtKB-SubCell"/>
</dbReference>
<accession>X1CAR7</accession>
<dbReference type="PANTHER" id="PTHR30250:SF26">
    <property type="entry name" value="PSMA PROTEIN"/>
    <property type="match status" value="1"/>
</dbReference>
<dbReference type="GO" id="GO:0015297">
    <property type="term" value="F:antiporter activity"/>
    <property type="evidence" value="ECO:0007669"/>
    <property type="project" value="InterPro"/>
</dbReference>
<keyword evidence="5 6" id="KW-0472">Membrane</keyword>
<dbReference type="InterPro" id="IPR050833">
    <property type="entry name" value="Poly_Biosynth_Transport"/>
</dbReference>
<evidence type="ECO:0000256" key="5">
    <source>
        <dbReference type="ARBA" id="ARBA00023136"/>
    </source>
</evidence>
<dbReference type="Pfam" id="PF01554">
    <property type="entry name" value="MatE"/>
    <property type="match status" value="1"/>
</dbReference>
<dbReference type="PANTHER" id="PTHR30250">
    <property type="entry name" value="PST FAMILY PREDICTED COLANIC ACID TRANSPORTER"/>
    <property type="match status" value="1"/>
</dbReference>
<keyword evidence="4 6" id="KW-1133">Transmembrane helix</keyword>
<dbReference type="AlphaFoldDB" id="X1CAR7"/>
<sequence>MGAPCLLGIITIPYLLGHLGREALGILTLVWTLIGYFSLFDFGLGRGLTQQVATKLATGLGKQVPSLVKTGLLLTTATGLIGGVLLACLANVLGYKWLNVNISLQQSTVHSLLIASLGIPLTTLTVGLRGVLEAYEDFKSVNLLRILLGVANFGLPVLSIMVFGPSLVIAVTSLIVARLISLGA</sequence>